<feature type="transmembrane region" description="Helical" evidence="1">
    <location>
        <begin position="172"/>
        <end position="194"/>
    </location>
</feature>
<keyword evidence="3" id="KW-1185">Reference proteome</keyword>
<name>A0A8J3VSE8_9ACTN</name>
<dbReference type="AlphaFoldDB" id="A0A8J3VSE8"/>
<gene>
    <name evidence="2" type="ORF">Raf01_53740</name>
</gene>
<comment type="caution">
    <text evidence="2">The sequence shown here is derived from an EMBL/GenBank/DDBJ whole genome shotgun (WGS) entry which is preliminary data.</text>
</comment>
<sequence>MSVDRSARDVRTRIPGGQNADIDPRFIRSVAKLTGIIGGPLFLLTVIVHPARDGHDIAADASWYIFTHTMEAISLLFLTVCLAGVLALSTRRLRSRGLAAIFTALVGTVLWFGLIVYDGSHNPATAMYAPDRVHTSADVDFEGGTIVLTANVLFPLGYVLLAVLLDRCGRRWTGLLLGFGGVVYALGGTVSLFGLGPHSMFTSVVEILGAAPLALGYIMLGRASAQIHAGASDAVGVGIA</sequence>
<proteinExistence type="predicted"/>
<accession>A0A8J3VSE8</accession>
<feature type="transmembrane region" description="Helical" evidence="1">
    <location>
        <begin position="98"/>
        <end position="117"/>
    </location>
</feature>
<feature type="transmembrane region" description="Helical" evidence="1">
    <location>
        <begin position="33"/>
        <end position="51"/>
    </location>
</feature>
<keyword evidence="1" id="KW-0812">Transmembrane</keyword>
<keyword evidence="1" id="KW-1133">Transmembrane helix</keyword>
<protein>
    <submittedName>
        <fullName evidence="2">Uncharacterized protein</fullName>
    </submittedName>
</protein>
<organism evidence="2 3">
    <name type="scientific">Rugosimonospora africana</name>
    <dbReference type="NCBI Taxonomy" id="556532"/>
    <lineage>
        <taxon>Bacteria</taxon>
        <taxon>Bacillati</taxon>
        <taxon>Actinomycetota</taxon>
        <taxon>Actinomycetes</taxon>
        <taxon>Micromonosporales</taxon>
        <taxon>Micromonosporaceae</taxon>
        <taxon>Rugosimonospora</taxon>
    </lineage>
</organism>
<keyword evidence="1" id="KW-0472">Membrane</keyword>
<dbReference type="Proteomes" id="UP000642748">
    <property type="component" value="Unassembled WGS sequence"/>
</dbReference>
<evidence type="ECO:0000256" key="1">
    <source>
        <dbReference type="SAM" id="Phobius"/>
    </source>
</evidence>
<reference evidence="2" key="1">
    <citation type="submission" date="2021-01" db="EMBL/GenBank/DDBJ databases">
        <title>Whole genome shotgun sequence of Rugosimonospora africana NBRC 104875.</title>
        <authorList>
            <person name="Komaki H."/>
            <person name="Tamura T."/>
        </authorList>
    </citation>
    <scope>NUCLEOTIDE SEQUENCE</scope>
    <source>
        <strain evidence="2">NBRC 104875</strain>
    </source>
</reference>
<dbReference type="RefSeq" id="WP_203920762.1">
    <property type="nucleotide sequence ID" value="NZ_BONZ01000050.1"/>
</dbReference>
<feature type="transmembrane region" description="Helical" evidence="1">
    <location>
        <begin position="63"/>
        <end position="86"/>
    </location>
</feature>
<dbReference type="EMBL" id="BONZ01000050">
    <property type="protein sequence ID" value="GIH17202.1"/>
    <property type="molecule type" value="Genomic_DNA"/>
</dbReference>
<feature type="transmembrane region" description="Helical" evidence="1">
    <location>
        <begin position="200"/>
        <end position="220"/>
    </location>
</feature>
<evidence type="ECO:0000313" key="2">
    <source>
        <dbReference type="EMBL" id="GIH17202.1"/>
    </source>
</evidence>
<evidence type="ECO:0000313" key="3">
    <source>
        <dbReference type="Proteomes" id="UP000642748"/>
    </source>
</evidence>
<feature type="transmembrane region" description="Helical" evidence="1">
    <location>
        <begin position="146"/>
        <end position="165"/>
    </location>
</feature>